<keyword evidence="3" id="KW-1185">Reference proteome</keyword>
<gene>
    <name evidence="2" type="ORF">GSLYS_00004496001</name>
</gene>
<dbReference type="EMBL" id="CAXITT010000068">
    <property type="protein sequence ID" value="CAL1530363.1"/>
    <property type="molecule type" value="Genomic_DNA"/>
</dbReference>
<evidence type="ECO:0000313" key="2">
    <source>
        <dbReference type="EMBL" id="CAL1530363.1"/>
    </source>
</evidence>
<reference evidence="2 3" key="1">
    <citation type="submission" date="2024-04" db="EMBL/GenBank/DDBJ databases">
        <authorList>
            <consortium name="Genoscope - CEA"/>
            <person name="William W."/>
        </authorList>
    </citation>
    <scope>NUCLEOTIDE SEQUENCE [LARGE SCALE GENOMIC DNA]</scope>
</reference>
<evidence type="ECO:0000256" key="1">
    <source>
        <dbReference type="SAM" id="MobiDB-lite"/>
    </source>
</evidence>
<feature type="region of interest" description="Disordered" evidence="1">
    <location>
        <begin position="238"/>
        <end position="274"/>
    </location>
</feature>
<feature type="region of interest" description="Disordered" evidence="1">
    <location>
        <begin position="177"/>
        <end position="205"/>
    </location>
</feature>
<feature type="compositionally biased region" description="Basic and acidic residues" evidence="1">
    <location>
        <begin position="383"/>
        <end position="397"/>
    </location>
</feature>
<organism evidence="2 3">
    <name type="scientific">Lymnaea stagnalis</name>
    <name type="common">Great pond snail</name>
    <name type="synonym">Helix stagnalis</name>
    <dbReference type="NCBI Taxonomy" id="6523"/>
    <lineage>
        <taxon>Eukaryota</taxon>
        <taxon>Metazoa</taxon>
        <taxon>Spiralia</taxon>
        <taxon>Lophotrochozoa</taxon>
        <taxon>Mollusca</taxon>
        <taxon>Gastropoda</taxon>
        <taxon>Heterobranchia</taxon>
        <taxon>Euthyneura</taxon>
        <taxon>Panpulmonata</taxon>
        <taxon>Hygrophila</taxon>
        <taxon>Lymnaeoidea</taxon>
        <taxon>Lymnaeidae</taxon>
        <taxon>Lymnaea</taxon>
    </lineage>
</organism>
<proteinExistence type="predicted"/>
<evidence type="ECO:0000313" key="3">
    <source>
        <dbReference type="Proteomes" id="UP001497497"/>
    </source>
</evidence>
<accession>A0AAV2H9I0</accession>
<feature type="compositionally biased region" description="Basic and acidic residues" evidence="1">
    <location>
        <begin position="343"/>
        <end position="352"/>
    </location>
</feature>
<name>A0AAV2H9I0_LYMST</name>
<comment type="caution">
    <text evidence="2">The sequence shown here is derived from an EMBL/GenBank/DDBJ whole genome shotgun (WGS) entry which is preliminary data.</text>
</comment>
<sequence>MNDTRANNPAMFRCVTLIIMPEPLEGPERPWTSQHKRLPSSGYIKYRTRRLMERTNLASKNTKMTSFWGGARSSDTLDIGQSEYITRLTSLRDSLIDQEQMYLAQALDRLRIHSLTNKSSSFRLRMNGDDAVVKATPNSSRMNMLTTVEKFRQMRAKPHHPNILPIQGTPLLEQFSVKKSQSKETKGGSTQRSLGDHAGDSTNRSSQLKIEETFQANLQRLLQPRSSIPNIGRKAIKQQEQLEVKPRPLLNAKTRPHKPATRQLPSPFAPSSTLALQPSVTAPRYHDNPSDASRLNVSSEPTFDLDTIQDYCYEYYVGPINSNDDDVENDHSDRSSRIPKRLRGGEGYDNHVTKHPRGHNRFEEVGYPQERNLNSSRRKSYKSSHEKTTSTNEKMEMEVNEVEPKNTISVFVPDQFASEPSNVSLYRSYDSIDLDDNPFPMKKRSSSISHRNRGSIQHQHALETIDTAVGSQRHSKSTGNLINNHDTLVCDVDEVAKQTDRFSTKKHIVVDMPSIVFNPATPEPGGRHLDVIGGREVNQTHGSRTSLVRTVKQQELRQRELQHLMEDVRELNVRTDHLTSMTQGVI</sequence>
<protein>
    <submittedName>
        <fullName evidence="2">Uncharacterized protein</fullName>
    </submittedName>
</protein>
<dbReference type="AlphaFoldDB" id="A0AAV2H9I0"/>
<dbReference type="Proteomes" id="UP001497497">
    <property type="component" value="Unassembled WGS sequence"/>
</dbReference>
<feature type="region of interest" description="Disordered" evidence="1">
    <location>
        <begin position="321"/>
        <end position="399"/>
    </location>
</feature>